<evidence type="ECO:0000256" key="2">
    <source>
        <dbReference type="SAM" id="SignalP"/>
    </source>
</evidence>
<organism evidence="3 4">
    <name type="scientific">Thermoactinomyces intermedius</name>
    <dbReference type="NCBI Taxonomy" id="2024"/>
    <lineage>
        <taxon>Bacteria</taxon>
        <taxon>Bacillati</taxon>
        <taxon>Bacillota</taxon>
        <taxon>Bacilli</taxon>
        <taxon>Bacillales</taxon>
        <taxon>Thermoactinomycetaceae</taxon>
        <taxon>Thermoactinomyces</taxon>
    </lineage>
</organism>
<evidence type="ECO:0008006" key="5">
    <source>
        <dbReference type="Google" id="ProtNLM"/>
    </source>
</evidence>
<sequence>MKITSKFIFSGVVAAAVGLTGFACPAVHAAQSEPGGLIAPFQSEPGGLSIEADPSQSEPGGLATPFQSEPGGL</sequence>
<proteinExistence type="predicted"/>
<keyword evidence="4" id="KW-1185">Reference proteome</keyword>
<dbReference type="EMBL" id="JAECVW010000006">
    <property type="protein sequence ID" value="MBH8595827.1"/>
    <property type="molecule type" value="Genomic_DNA"/>
</dbReference>
<reference evidence="3 4" key="1">
    <citation type="submission" date="2020-12" db="EMBL/GenBank/DDBJ databases">
        <title>WGS of Thermoactinomyces spp.</title>
        <authorList>
            <person name="Cheng K."/>
        </authorList>
    </citation>
    <scope>NUCLEOTIDE SEQUENCE [LARGE SCALE GENOMIC DNA]</scope>
    <source>
        <strain evidence="4">CICC 10671\DSM 43846</strain>
    </source>
</reference>
<dbReference type="RefSeq" id="WP_181732220.1">
    <property type="nucleotide sequence ID" value="NZ_JACEIR010000006.1"/>
</dbReference>
<evidence type="ECO:0000313" key="4">
    <source>
        <dbReference type="Proteomes" id="UP000633619"/>
    </source>
</evidence>
<protein>
    <recommendedName>
        <fullName evidence="5">Secreted protein</fullName>
    </recommendedName>
</protein>
<keyword evidence="2" id="KW-0732">Signal</keyword>
<feature type="signal peptide" evidence="2">
    <location>
        <begin position="1"/>
        <end position="29"/>
    </location>
</feature>
<feature type="region of interest" description="Disordered" evidence="1">
    <location>
        <begin position="36"/>
        <end position="73"/>
    </location>
</feature>
<gene>
    <name evidence="3" type="ORF">I8U20_10835</name>
</gene>
<comment type="caution">
    <text evidence="3">The sequence shown here is derived from an EMBL/GenBank/DDBJ whole genome shotgun (WGS) entry which is preliminary data.</text>
</comment>
<evidence type="ECO:0000313" key="3">
    <source>
        <dbReference type="EMBL" id="MBH8595827.1"/>
    </source>
</evidence>
<feature type="chain" id="PRO_5034153530" description="Secreted protein" evidence="2">
    <location>
        <begin position="30"/>
        <end position="73"/>
    </location>
</feature>
<evidence type="ECO:0000256" key="1">
    <source>
        <dbReference type="SAM" id="MobiDB-lite"/>
    </source>
</evidence>
<dbReference type="AlphaFoldDB" id="A0A8I1DFB9"/>
<accession>A0A8I1DFB9</accession>
<name>A0A8I1DFB9_THEIN</name>
<dbReference type="Proteomes" id="UP000633619">
    <property type="component" value="Unassembled WGS sequence"/>
</dbReference>
<dbReference type="PROSITE" id="PS51257">
    <property type="entry name" value="PROKAR_LIPOPROTEIN"/>
    <property type="match status" value="1"/>
</dbReference>